<keyword evidence="7" id="KW-0812">Transmembrane</keyword>
<dbReference type="GO" id="GO:0004222">
    <property type="term" value="F:metalloendopeptidase activity"/>
    <property type="evidence" value="ECO:0007669"/>
    <property type="project" value="InterPro"/>
</dbReference>
<accession>A0A6V7ERU1</accession>
<dbReference type="EMBL" id="LR828261">
    <property type="protein sequence ID" value="CAD0353864.1"/>
    <property type="molecule type" value="Genomic_DNA"/>
</dbReference>
<proteinExistence type="inferred from homology"/>
<feature type="transmembrane region" description="Helical" evidence="7">
    <location>
        <begin position="82"/>
        <end position="102"/>
    </location>
</feature>
<evidence type="ECO:0000256" key="2">
    <source>
        <dbReference type="ARBA" id="ARBA00022723"/>
    </source>
</evidence>
<evidence type="ECO:0000256" key="4">
    <source>
        <dbReference type="ARBA" id="ARBA00022833"/>
    </source>
</evidence>
<keyword evidence="4 6" id="KW-0862">Zinc</keyword>
<evidence type="ECO:0000313" key="9">
    <source>
        <dbReference type="EMBL" id="CAD0353860.1"/>
    </source>
</evidence>
<dbReference type="AlphaFoldDB" id="A0A6V7ERU1"/>
<name>A0A6V7ERU1_9XANT</name>
<keyword evidence="7" id="KW-0472">Membrane</keyword>
<keyword evidence="2" id="KW-0479">Metal-binding</keyword>
<comment type="similarity">
    <text evidence="6">Belongs to the peptidase M48 family.</text>
</comment>
<gene>
    <name evidence="9" type="ORF">CFBP2533_38830</name>
</gene>
<protein>
    <recommendedName>
        <fullName evidence="8">Peptidase M48 domain-containing protein</fullName>
    </recommendedName>
</protein>
<keyword evidence="7" id="KW-1133">Transmembrane helix</keyword>
<feature type="transmembrane region" description="Helical" evidence="7">
    <location>
        <begin position="114"/>
        <end position="134"/>
    </location>
</feature>
<keyword evidence="5 6" id="KW-0482">Metalloprotease</keyword>
<evidence type="ECO:0000256" key="5">
    <source>
        <dbReference type="ARBA" id="ARBA00023049"/>
    </source>
</evidence>
<dbReference type="EMBL" id="LR828261">
    <property type="protein sequence ID" value="CAD0353860.1"/>
    <property type="molecule type" value="Genomic_DNA"/>
</dbReference>
<dbReference type="RefSeq" id="WP_233366680.1">
    <property type="nucleotide sequence ID" value="NZ_CP098604.1"/>
</dbReference>
<reference evidence="9" key="1">
    <citation type="submission" date="2020-07" db="EMBL/GenBank/DDBJ databases">
        <authorList>
            <person name="Pothier F. J."/>
        </authorList>
    </citation>
    <scope>NUCLEOTIDE SEQUENCE</scope>
    <source>
        <strain evidence="9">CFBP 2533</strain>
    </source>
</reference>
<organism evidence="9">
    <name type="scientific">Xanthomonas hortorum pv. pelargonii</name>
    <dbReference type="NCBI Taxonomy" id="453602"/>
    <lineage>
        <taxon>Bacteria</taxon>
        <taxon>Pseudomonadati</taxon>
        <taxon>Pseudomonadota</taxon>
        <taxon>Gammaproteobacteria</taxon>
        <taxon>Lysobacterales</taxon>
        <taxon>Lysobacteraceae</taxon>
        <taxon>Xanthomonas</taxon>
    </lineage>
</organism>
<dbReference type="GO" id="GO:0006508">
    <property type="term" value="P:proteolysis"/>
    <property type="evidence" value="ECO:0007669"/>
    <property type="project" value="UniProtKB-KW"/>
</dbReference>
<evidence type="ECO:0000256" key="7">
    <source>
        <dbReference type="SAM" id="Phobius"/>
    </source>
</evidence>
<evidence type="ECO:0000256" key="6">
    <source>
        <dbReference type="RuleBase" id="RU003983"/>
    </source>
</evidence>
<evidence type="ECO:0000259" key="8">
    <source>
        <dbReference type="Pfam" id="PF01435"/>
    </source>
</evidence>
<keyword evidence="1 6" id="KW-0645">Protease</keyword>
<dbReference type="InterPro" id="IPR001915">
    <property type="entry name" value="Peptidase_M48"/>
</dbReference>
<feature type="domain" description="Peptidase M48" evidence="8">
    <location>
        <begin position="7"/>
        <end position="169"/>
    </location>
</feature>
<evidence type="ECO:0000256" key="3">
    <source>
        <dbReference type="ARBA" id="ARBA00022801"/>
    </source>
</evidence>
<dbReference type="Pfam" id="PF01435">
    <property type="entry name" value="Peptidase_M48"/>
    <property type="match status" value="1"/>
</dbReference>
<sequence length="265" mass="28788">MTTATRLQLQATVDAIAAHAYIAPPRVRLWRHRNARYNALTHTIAVSQTLALTLDANQRYTLLAHEVGHAQRRATMLKRVGSYFWPPALALVVGAMTAAAVGSFAAKPLAITDPQTLCALVLGIVAAVVAGQLAERTDRRARRDSYAEELRADRFANRMAGDPAAMTAVLHACARIKDGGELGAEAERRIAFARDSSTRTGQSRPSVCHRRRLNGPCDLWSQPIPFGLRARSVPSAQVADRDGSALPLALATRQTAHHLRHQNDS</sequence>
<comment type="cofactor">
    <cofactor evidence="6">
        <name>Zn(2+)</name>
        <dbReference type="ChEBI" id="CHEBI:29105"/>
    </cofactor>
    <text evidence="6">Binds 1 zinc ion per subunit.</text>
</comment>
<dbReference type="Gene3D" id="3.30.2010.10">
    <property type="entry name" value="Metalloproteases ('zincins'), catalytic domain"/>
    <property type="match status" value="1"/>
</dbReference>
<evidence type="ECO:0000256" key="1">
    <source>
        <dbReference type="ARBA" id="ARBA00022670"/>
    </source>
</evidence>
<keyword evidence="3 6" id="KW-0378">Hydrolase</keyword>
<dbReference type="GO" id="GO:0046872">
    <property type="term" value="F:metal ion binding"/>
    <property type="evidence" value="ECO:0007669"/>
    <property type="project" value="UniProtKB-KW"/>
</dbReference>